<keyword evidence="4 6" id="KW-0998">Cell outer membrane</keyword>
<gene>
    <name evidence="6" type="primary">lptE</name>
    <name evidence="7" type="ORF">IOQ59_01895</name>
</gene>
<dbReference type="Gene3D" id="3.30.160.150">
    <property type="entry name" value="Lipoprotein like domain"/>
    <property type="match status" value="1"/>
</dbReference>
<dbReference type="GO" id="GO:0015920">
    <property type="term" value="P:lipopolysaccharide transport"/>
    <property type="evidence" value="ECO:0007669"/>
    <property type="project" value="TreeGrafter"/>
</dbReference>
<comment type="subunit">
    <text evidence="6">Component of the lipopolysaccharide transport and assembly complex. Interacts with LptD.</text>
</comment>
<comment type="similarity">
    <text evidence="6">Belongs to the LptE lipoprotein family.</text>
</comment>
<evidence type="ECO:0000256" key="6">
    <source>
        <dbReference type="HAMAP-Rule" id="MF_01186"/>
    </source>
</evidence>
<dbReference type="PANTHER" id="PTHR38098:SF1">
    <property type="entry name" value="LPS-ASSEMBLY LIPOPROTEIN LPTE"/>
    <property type="match status" value="1"/>
</dbReference>
<reference evidence="7" key="1">
    <citation type="submission" date="2020-10" db="EMBL/GenBank/DDBJ databases">
        <title>Bacterium isolated from coastal waters sediment.</title>
        <authorList>
            <person name="Chen R.-J."/>
            <person name="Lu D.-C."/>
            <person name="Zhu K.-L."/>
            <person name="Du Z.-J."/>
        </authorList>
    </citation>
    <scope>NUCLEOTIDE SEQUENCE</scope>
    <source>
        <strain evidence="7">N1Y112</strain>
    </source>
</reference>
<keyword evidence="8" id="KW-1185">Reference proteome</keyword>
<evidence type="ECO:0000313" key="7">
    <source>
        <dbReference type="EMBL" id="MBE9396007.1"/>
    </source>
</evidence>
<name>A0A8J7F9T4_9GAMM</name>
<keyword evidence="2 6" id="KW-0472">Membrane</keyword>
<dbReference type="RefSeq" id="WP_193951552.1">
    <property type="nucleotide sequence ID" value="NZ_JADEYS010000001.1"/>
</dbReference>
<evidence type="ECO:0000256" key="4">
    <source>
        <dbReference type="ARBA" id="ARBA00023237"/>
    </source>
</evidence>
<proteinExistence type="inferred from homology"/>
<keyword evidence="5" id="KW-0449">Lipoprotein</keyword>
<evidence type="ECO:0000313" key="8">
    <source>
        <dbReference type="Proteomes" id="UP000640333"/>
    </source>
</evidence>
<sequence>MAEQLNTKLLLAVMLAFTLSLLSACGFHLRGAVDVSADKAQLSLQTDRTNERLSRALTRGLQDNGIQLVANAPYNLKIHKSVFKRDSVSLDSSARVDEYSLTLKVEYELHSLKNDLVKNESAITERVYTYDADAAAAKDEQESLLRDEMYDAMATRIIRSYLAFDSKK</sequence>
<organism evidence="7 8">
    <name type="scientific">Pontibacterium sinense</name>
    <dbReference type="NCBI Taxonomy" id="2781979"/>
    <lineage>
        <taxon>Bacteria</taxon>
        <taxon>Pseudomonadati</taxon>
        <taxon>Pseudomonadota</taxon>
        <taxon>Gammaproteobacteria</taxon>
        <taxon>Oceanospirillales</taxon>
        <taxon>Oceanospirillaceae</taxon>
        <taxon>Pontibacterium</taxon>
    </lineage>
</organism>
<protein>
    <recommendedName>
        <fullName evidence="6">LPS-assembly lipoprotein LptE</fullName>
    </recommendedName>
</protein>
<dbReference type="GO" id="GO:1990351">
    <property type="term" value="C:transporter complex"/>
    <property type="evidence" value="ECO:0007669"/>
    <property type="project" value="TreeGrafter"/>
</dbReference>
<comment type="caution">
    <text evidence="7">The sequence shown here is derived from an EMBL/GenBank/DDBJ whole genome shotgun (WGS) entry which is preliminary data.</text>
</comment>
<keyword evidence="3" id="KW-0564">Palmitate</keyword>
<dbReference type="GO" id="GO:0043165">
    <property type="term" value="P:Gram-negative-bacterium-type cell outer membrane assembly"/>
    <property type="evidence" value="ECO:0007669"/>
    <property type="project" value="UniProtKB-UniRule"/>
</dbReference>
<evidence type="ECO:0000256" key="1">
    <source>
        <dbReference type="ARBA" id="ARBA00022729"/>
    </source>
</evidence>
<dbReference type="HAMAP" id="MF_01186">
    <property type="entry name" value="LPS_assembly_LptE"/>
    <property type="match status" value="1"/>
</dbReference>
<dbReference type="InterPro" id="IPR007485">
    <property type="entry name" value="LPS_assembly_LptE"/>
</dbReference>
<dbReference type="AlphaFoldDB" id="A0A8J7F9T4"/>
<dbReference type="GO" id="GO:0001530">
    <property type="term" value="F:lipopolysaccharide binding"/>
    <property type="evidence" value="ECO:0007669"/>
    <property type="project" value="TreeGrafter"/>
</dbReference>
<dbReference type="EMBL" id="JADEYS010000001">
    <property type="protein sequence ID" value="MBE9396007.1"/>
    <property type="molecule type" value="Genomic_DNA"/>
</dbReference>
<dbReference type="GO" id="GO:0009279">
    <property type="term" value="C:cell outer membrane"/>
    <property type="evidence" value="ECO:0007669"/>
    <property type="project" value="UniProtKB-UniRule"/>
</dbReference>
<dbReference type="Pfam" id="PF04390">
    <property type="entry name" value="LptE"/>
    <property type="match status" value="1"/>
</dbReference>
<evidence type="ECO:0000256" key="3">
    <source>
        <dbReference type="ARBA" id="ARBA00023139"/>
    </source>
</evidence>
<accession>A0A8J7F9T4</accession>
<evidence type="ECO:0000256" key="5">
    <source>
        <dbReference type="ARBA" id="ARBA00023288"/>
    </source>
</evidence>
<dbReference type="Proteomes" id="UP000640333">
    <property type="component" value="Unassembled WGS sequence"/>
</dbReference>
<keyword evidence="1" id="KW-0732">Signal</keyword>
<dbReference type="PANTHER" id="PTHR38098">
    <property type="entry name" value="LPS-ASSEMBLY LIPOPROTEIN LPTE"/>
    <property type="match status" value="1"/>
</dbReference>
<comment type="function">
    <text evidence="6">Together with LptD, is involved in the assembly of lipopolysaccharide (LPS) at the surface of the outer membrane. Required for the proper assembly of LptD. Binds LPS and may serve as the LPS recognition site at the outer membrane.</text>
</comment>
<evidence type="ECO:0000256" key="2">
    <source>
        <dbReference type="ARBA" id="ARBA00023136"/>
    </source>
</evidence>